<dbReference type="Proteomes" id="UP000427769">
    <property type="component" value="Chromosome"/>
</dbReference>
<feature type="signal peptide" evidence="1">
    <location>
        <begin position="1"/>
        <end position="19"/>
    </location>
</feature>
<reference evidence="2 3" key="1">
    <citation type="submission" date="2019-11" db="EMBL/GenBank/DDBJ databases">
        <title>Comparative genomics of hydrocarbon-degrading Desulfosarcina strains.</title>
        <authorList>
            <person name="Watanabe M."/>
            <person name="Kojima H."/>
            <person name="Fukui M."/>
        </authorList>
    </citation>
    <scope>NUCLEOTIDE SEQUENCE [LARGE SCALE GENOMIC DNA]</scope>
    <source>
        <strain evidence="2 3">PP31</strain>
    </source>
</reference>
<evidence type="ECO:0000256" key="1">
    <source>
        <dbReference type="SAM" id="SignalP"/>
    </source>
</evidence>
<feature type="chain" id="PRO_5024437336" evidence="1">
    <location>
        <begin position="20"/>
        <end position="130"/>
    </location>
</feature>
<name>A0A5K7Z911_9BACT</name>
<gene>
    <name evidence="2" type="ORF">DSCW_40560</name>
</gene>
<proteinExistence type="predicted"/>
<dbReference type="EMBL" id="AP021875">
    <property type="protein sequence ID" value="BBO76639.1"/>
    <property type="molecule type" value="Genomic_DNA"/>
</dbReference>
<sequence length="130" mass="15014">MRTVVFLLVFLFSSLPTLAASFFADLIITRDGKTETGKFFLSNQCYRMNVKEDRKLLFILVDRIENKTRVIDPSGKIFQEFSSTIFRSLMSNPFEAYKKMVPDHGSKPFGKENVNNIRGLRQKRGRAILL</sequence>
<dbReference type="AlphaFoldDB" id="A0A5K7Z911"/>
<organism evidence="2 3">
    <name type="scientific">Desulfosarcina widdelii</name>
    <dbReference type="NCBI Taxonomy" id="947919"/>
    <lineage>
        <taxon>Bacteria</taxon>
        <taxon>Pseudomonadati</taxon>
        <taxon>Thermodesulfobacteriota</taxon>
        <taxon>Desulfobacteria</taxon>
        <taxon>Desulfobacterales</taxon>
        <taxon>Desulfosarcinaceae</taxon>
        <taxon>Desulfosarcina</taxon>
    </lineage>
</organism>
<keyword evidence="1" id="KW-0732">Signal</keyword>
<evidence type="ECO:0000313" key="3">
    <source>
        <dbReference type="Proteomes" id="UP000427769"/>
    </source>
</evidence>
<protein>
    <submittedName>
        <fullName evidence="2">Uncharacterized protein</fullName>
    </submittedName>
</protein>
<dbReference type="KEGG" id="dwd:DSCW_40560"/>
<evidence type="ECO:0000313" key="2">
    <source>
        <dbReference type="EMBL" id="BBO76639.1"/>
    </source>
</evidence>
<keyword evidence="3" id="KW-1185">Reference proteome</keyword>
<accession>A0A5K7Z911</accession>